<sequence length="541" mass="58374">MSITGASPAHVVVIPVAITGHLRPLLQLVLNLLQAHPNLHASLLVSPFAAAQVQRNLVQLTAFLGLDSVDQLKAGYKAVVDRLQLVECCTKGFEPSSVLSASSAQMEAKDFSEALPGALASLYDSSRQAEGAENKFASIKPTSIIYDFLRYFVPEITRAVLNASNIPLPPLVAFMPTNSIGAYHAMTYEDKGGAFARLDRLTKEEIAKGSTPKEAYQKYTNVFDGKVINLPGLPPKFDYEYRPHTCCLPGSPEMLMGVTKASVGVRDPSVTGLILPGSEIGAEGADALAADWGRDLYIVGPQAPAQIWGGKTASKAATPDDAKAFKFLDDMKAKYGPKSVAYISLGTLFYPLLRPEIMRSIFKGLREAKIPFLFAHSSAVLPTPTELINEFEGDEDVCIVKHAPQVSVLANEATRFFITHAGSNSISESILTITPTVTLPFFFDQAEIAAQLEQAGVAIDLKQTKTFKDPAHNKLYDGTVIVGTEQAIKEELASVFEALKGVEYEKMVRKLGEIRAAVEKDKNEGKAKEAMEALGKLGLSA</sequence>
<dbReference type="InterPro" id="IPR050481">
    <property type="entry name" value="UDP-glycosyltransf_plant"/>
</dbReference>
<gene>
    <name evidence="2" type="ORF">L202_04869</name>
</gene>
<dbReference type="Proteomes" id="UP000094065">
    <property type="component" value="Unassembled WGS sequence"/>
</dbReference>
<dbReference type="GO" id="GO:0035251">
    <property type="term" value="F:UDP-glucosyltransferase activity"/>
    <property type="evidence" value="ECO:0007669"/>
    <property type="project" value="InterPro"/>
</dbReference>
<evidence type="ECO:0000313" key="3">
    <source>
        <dbReference type="Proteomes" id="UP000094065"/>
    </source>
</evidence>
<reference evidence="2 3" key="1">
    <citation type="submission" date="2016-06" db="EMBL/GenBank/DDBJ databases">
        <title>Evolution of pathogenesis and genome organization in the Tremellales.</title>
        <authorList>
            <person name="Cuomo C."/>
            <person name="Litvintseva A."/>
            <person name="Heitman J."/>
            <person name="Chen Y."/>
            <person name="Sun S."/>
            <person name="Springer D."/>
            <person name="Dromer F."/>
            <person name="Young S."/>
            <person name="Zeng Q."/>
            <person name="Chapman S."/>
            <person name="Gujja S."/>
            <person name="Saif S."/>
            <person name="Birren B."/>
        </authorList>
    </citation>
    <scope>NUCLEOTIDE SEQUENCE [LARGE SCALE GENOMIC DNA]</scope>
    <source>
        <strain evidence="2 3">CBS 6039</strain>
    </source>
</reference>
<dbReference type="PANTHER" id="PTHR48049">
    <property type="entry name" value="GLYCOSYLTRANSFERASE"/>
    <property type="match status" value="1"/>
</dbReference>
<comment type="caution">
    <text evidence="2">The sequence shown here is derived from an EMBL/GenBank/DDBJ whole genome shotgun (WGS) entry which is preliminary data.</text>
</comment>
<dbReference type="PANTHER" id="PTHR48049:SF132">
    <property type="entry name" value="GLYCOSYLTRANSFERASE"/>
    <property type="match status" value="1"/>
</dbReference>
<name>A0A1E3HN05_9TREE</name>
<accession>A0A1E3HN05</accession>
<keyword evidence="1" id="KW-0808">Transferase</keyword>
<dbReference type="EMBL" id="AWGJ01000007">
    <property type="protein sequence ID" value="ODN77727.1"/>
    <property type="molecule type" value="Genomic_DNA"/>
</dbReference>
<dbReference type="Pfam" id="PF00201">
    <property type="entry name" value="UDPGT"/>
    <property type="match status" value="1"/>
</dbReference>
<dbReference type="InterPro" id="IPR002213">
    <property type="entry name" value="UDP_glucos_trans"/>
</dbReference>
<dbReference type="OrthoDB" id="5835829at2759"/>
<evidence type="ECO:0000313" key="2">
    <source>
        <dbReference type="EMBL" id="ODN77727.1"/>
    </source>
</evidence>
<dbReference type="GeneID" id="30156178"/>
<dbReference type="RefSeq" id="XP_018992963.1">
    <property type="nucleotide sequence ID" value="XM_019139020.1"/>
</dbReference>
<evidence type="ECO:0000256" key="1">
    <source>
        <dbReference type="ARBA" id="ARBA00022679"/>
    </source>
</evidence>
<protein>
    <submittedName>
        <fullName evidence="2">Uncharacterized protein</fullName>
    </submittedName>
</protein>
<organism evidence="2 3">
    <name type="scientific">Cryptococcus amylolentus CBS 6039</name>
    <dbReference type="NCBI Taxonomy" id="1295533"/>
    <lineage>
        <taxon>Eukaryota</taxon>
        <taxon>Fungi</taxon>
        <taxon>Dikarya</taxon>
        <taxon>Basidiomycota</taxon>
        <taxon>Agaricomycotina</taxon>
        <taxon>Tremellomycetes</taxon>
        <taxon>Tremellales</taxon>
        <taxon>Cryptococcaceae</taxon>
        <taxon>Cryptococcus</taxon>
    </lineage>
</organism>
<dbReference type="Gene3D" id="3.40.50.2000">
    <property type="entry name" value="Glycogen Phosphorylase B"/>
    <property type="match status" value="2"/>
</dbReference>
<dbReference type="AlphaFoldDB" id="A0A1E3HN05"/>
<dbReference type="SUPFAM" id="SSF53756">
    <property type="entry name" value="UDP-Glycosyltransferase/glycogen phosphorylase"/>
    <property type="match status" value="1"/>
</dbReference>
<keyword evidence="3" id="KW-1185">Reference proteome</keyword>
<proteinExistence type="predicted"/>